<feature type="non-terminal residue" evidence="3">
    <location>
        <position position="73"/>
    </location>
</feature>
<evidence type="ECO:0000256" key="1">
    <source>
        <dbReference type="ARBA" id="ARBA00022574"/>
    </source>
</evidence>
<dbReference type="PANTHER" id="PTHR19848:SF8">
    <property type="entry name" value="F-BOX AND WD REPEAT DOMAIN CONTAINING 7"/>
    <property type="match status" value="1"/>
</dbReference>
<evidence type="ECO:0000313" key="3">
    <source>
        <dbReference type="EMBL" id="KAG1800016.1"/>
    </source>
</evidence>
<dbReference type="EMBL" id="JABBWG010000128">
    <property type="protein sequence ID" value="KAG1800016.1"/>
    <property type="molecule type" value="Genomic_DNA"/>
</dbReference>
<dbReference type="InterPro" id="IPR001680">
    <property type="entry name" value="WD40_rpt"/>
</dbReference>
<reference evidence="3" key="1">
    <citation type="journal article" date="2020" name="New Phytol.">
        <title>Comparative genomics reveals dynamic genome evolution in host specialist ectomycorrhizal fungi.</title>
        <authorList>
            <person name="Lofgren L.A."/>
            <person name="Nguyen N.H."/>
            <person name="Vilgalys R."/>
            <person name="Ruytinx J."/>
            <person name="Liao H.L."/>
            <person name="Branco S."/>
            <person name="Kuo A."/>
            <person name="LaButti K."/>
            <person name="Lipzen A."/>
            <person name="Andreopoulos W."/>
            <person name="Pangilinan J."/>
            <person name="Riley R."/>
            <person name="Hundley H."/>
            <person name="Na H."/>
            <person name="Barry K."/>
            <person name="Grigoriev I.V."/>
            <person name="Stajich J.E."/>
            <person name="Kennedy P.G."/>
        </authorList>
    </citation>
    <scope>NUCLEOTIDE SEQUENCE</scope>
    <source>
        <strain evidence="3">MN1</strain>
    </source>
</reference>
<sequence length="73" mass="7964">MESRETILASIKTGHDEVWAVAYSPDMSLIATGGRDAPHTGKHESSIQIWDAKTSKLVATLKGHTQEVTCLAW</sequence>
<dbReference type="AlphaFoldDB" id="A0A9P7J2V8"/>
<dbReference type="RefSeq" id="XP_041185806.1">
    <property type="nucleotide sequence ID" value="XM_041337754.1"/>
</dbReference>
<dbReference type="SUPFAM" id="SSF50998">
    <property type="entry name" value="Quinoprotein alcohol dehydrogenase-like"/>
    <property type="match status" value="1"/>
</dbReference>
<evidence type="ECO:0000313" key="4">
    <source>
        <dbReference type="Proteomes" id="UP000807769"/>
    </source>
</evidence>
<dbReference type="InterPro" id="IPR011047">
    <property type="entry name" value="Quinoprotein_ADH-like_sf"/>
</dbReference>
<dbReference type="PANTHER" id="PTHR19848">
    <property type="entry name" value="WD40 REPEAT PROTEIN"/>
    <property type="match status" value="1"/>
</dbReference>
<name>A0A9P7J2V8_9AGAM</name>
<gene>
    <name evidence="3" type="ORF">BJ212DRAFT_1439738</name>
</gene>
<dbReference type="GeneID" id="64631770"/>
<keyword evidence="2" id="KW-0677">Repeat</keyword>
<dbReference type="Pfam" id="PF00400">
    <property type="entry name" value="WD40"/>
    <property type="match status" value="2"/>
</dbReference>
<keyword evidence="1" id="KW-0853">WD repeat</keyword>
<proteinExistence type="predicted"/>
<evidence type="ECO:0008006" key="5">
    <source>
        <dbReference type="Google" id="ProtNLM"/>
    </source>
</evidence>
<dbReference type="OrthoDB" id="2691047at2759"/>
<evidence type="ECO:0000256" key="2">
    <source>
        <dbReference type="ARBA" id="ARBA00022737"/>
    </source>
</evidence>
<dbReference type="Gene3D" id="2.130.10.10">
    <property type="entry name" value="YVTN repeat-like/Quinoprotein amine dehydrogenase"/>
    <property type="match status" value="1"/>
</dbReference>
<accession>A0A9P7J2V8</accession>
<dbReference type="Proteomes" id="UP000807769">
    <property type="component" value="Unassembled WGS sequence"/>
</dbReference>
<organism evidence="3 4">
    <name type="scientific">Suillus subaureus</name>
    <dbReference type="NCBI Taxonomy" id="48587"/>
    <lineage>
        <taxon>Eukaryota</taxon>
        <taxon>Fungi</taxon>
        <taxon>Dikarya</taxon>
        <taxon>Basidiomycota</taxon>
        <taxon>Agaricomycotina</taxon>
        <taxon>Agaricomycetes</taxon>
        <taxon>Agaricomycetidae</taxon>
        <taxon>Boletales</taxon>
        <taxon>Suillineae</taxon>
        <taxon>Suillaceae</taxon>
        <taxon>Suillus</taxon>
    </lineage>
</organism>
<protein>
    <recommendedName>
        <fullName evidence="5">Anaphase-promoting complex subunit 4 WD40 domain-containing protein</fullName>
    </recommendedName>
</protein>
<comment type="caution">
    <text evidence="3">The sequence shown here is derived from an EMBL/GenBank/DDBJ whole genome shotgun (WGS) entry which is preliminary data.</text>
</comment>
<keyword evidence="4" id="KW-1185">Reference proteome</keyword>
<dbReference type="InterPro" id="IPR015943">
    <property type="entry name" value="WD40/YVTN_repeat-like_dom_sf"/>
</dbReference>